<feature type="transmembrane region" description="Helical" evidence="1">
    <location>
        <begin position="76"/>
        <end position="100"/>
    </location>
</feature>
<evidence type="ECO:0000313" key="3">
    <source>
        <dbReference type="Proteomes" id="UP000008281"/>
    </source>
</evidence>
<dbReference type="HOGENOM" id="CLU_158191_0_0_1"/>
<evidence type="ECO:0000313" key="2">
    <source>
        <dbReference type="EMBL" id="EFP11617.1"/>
    </source>
</evidence>
<keyword evidence="1" id="KW-1133">Transmembrane helix</keyword>
<evidence type="ECO:0000256" key="1">
    <source>
        <dbReference type="SAM" id="Phobius"/>
    </source>
</evidence>
<dbReference type="Proteomes" id="UP000008281">
    <property type="component" value="Unassembled WGS sequence"/>
</dbReference>
<reference evidence="2" key="1">
    <citation type="submission" date="2007-07" db="EMBL/GenBank/DDBJ databases">
        <title>PCAP assembly of the Caenorhabditis remanei genome.</title>
        <authorList>
            <consortium name="The Caenorhabditis remanei Sequencing Consortium"/>
            <person name="Wilson R.K."/>
        </authorList>
    </citation>
    <scope>NUCLEOTIDE SEQUENCE [LARGE SCALE GENOMIC DNA]</scope>
    <source>
        <strain evidence="2">PB4641</strain>
    </source>
</reference>
<organism evidence="3">
    <name type="scientific">Caenorhabditis remanei</name>
    <name type="common">Caenorhabditis vulgaris</name>
    <dbReference type="NCBI Taxonomy" id="31234"/>
    <lineage>
        <taxon>Eukaryota</taxon>
        <taxon>Metazoa</taxon>
        <taxon>Ecdysozoa</taxon>
        <taxon>Nematoda</taxon>
        <taxon>Chromadorea</taxon>
        <taxon>Rhabditida</taxon>
        <taxon>Rhabditina</taxon>
        <taxon>Rhabditomorpha</taxon>
        <taxon>Rhabditoidea</taxon>
        <taxon>Rhabditidae</taxon>
        <taxon>Peloderinae</taxon>
        <taxon>Caenorhabditis</taxon>
    </lineage>
</organism>
<gene>
    <name evidence="2" type="ORF">CRE_28843</name>
</gene>
<protein>
    <submittedName>
        <fullName evidence="2">Uncharacterized protein</fullName>
    </submittedName>
</protein>
<keyword evidence="3" id="KW-1185">Reference proteome</keyword>
<dbReference type="InParanoid" id="E3MXC3"/>
<dbReference type="OrthoDB" id="5903290at2759"/>
<keyword evidence="1" id="KW-0812">Transmembrane</keyword>
<sequence>MSLPIADLKRKATPGEVDCYRDSFNSKSSESKQKQIDDNKEVCKEWAATDSYSDKDSFGYGVCCDIFDLCGGMSGWVIFLIILIILLCLAGAAAAFYFFYYKRKMGGSDEEKEIESADTVNSKHDISVDSY</sequence>
<proteinExistence type="predicted"/>
<accession>E3MXC3</accession>
<dbReference type="EMBL" id="DS268491">
    <property type="protein sequence ID" value="EFP11617.1"/>
    <property type="molecule type" value="Genomic_DNA"/>
</dbReference>
<keyword evidence="1" id="KW-0472">Membrane</keyword>
<name>E3MXC3_CAERE</name>
<dbReference type="AlphaFoldDB" id="E3MXC3"/>